<protein>
    <submittedName>
        <fullName evidence="6">Prenyltransferase/squalene oxidase repeat-containing protein</fullName>
    </submittedName>
</protein>
<dbReference type="PANTHER" id="PTHR10559:SF18">
    <property type="entry name" value="TRANSCOBALAMIN II"/>
    <property type="match status" value="1"/>
</dbReference>
<feature type="chain" id="PRO_5046245224" evidence="4">
    <location>
        <begin position="28"/>
        <end position="905"/>
    </location>
</feature>
<comment type="caution">
    <text evidence="6">The sequence shown here is derived from an EMBL/GenBank/DDBJ whole genome shotgun (WGS) entry which is preliminary data.</text>
</comment>
<evidence type="ECO:0000256" key="2">
    <source>
        <dbReference type="SAM" id="MobiDB-lite"/>
    </source>
</evidence>
<evidence type="ECO:0000256" key="4">
    <source>
        <dbReference type="SAM" id="SignalP"/>
    </source>
</evidence>
<feature type="compositionally biased region" description="Gly residues" evidence="2">
    <location>
        <begin position="843"/>
        <end position="866"/>
    </location>
</feature>
<feature type="compositionally biased region" description="Pro residues" evidence="2">
    <location>
        <begin position="506"/>
        <end position="517"/>
    </location>
</feature>
<evidence type="ECO:0000313" key="6">
    <source>
        <dbReference type="EMBL" id="MFI9100617.1"/>
    </source>
</evidence>
<dbReference type="InterPro" id="IPR008930">
    <property type="entry name" value="Terpenoid_cyclase/PrenylTrfase"/>
</dbReference>
<keyword evidence="4" id="KW-0732">Signal</keyword>
<accession>A0ABW8C402</accession>
<organism evidence="6 7">
    <name type="scientific">Streptomyces fildesensis</name>
    <dbReference type="NCBI Taxonomy" id="375757"/>
    <lineage>
        <taxon>Bacteria</taxon>
        <taxon>Bacillati</taxon>
        <taxon>Actinomycetota</taxon>
        <taxon>Actinomycetes</taxon>
        <taxon>Kitasatosporales</taxon>
        <taxon>Streptomycetaceae</taxon>
        <taxon>Streptomyces</taxon>
    </lineage>
</organism>
<evidence type="ECO:0000259" key="5">
    <source>
        <dbReference type="Pfam" id="PF00432"/>
    </source>
</evidence>
<evidence type="ECO:0000256" key="1">
    <source>
        <dbReference type="ARBA" id="ARBA00022737"/>
    </source>
</evidence>
<feature type="region of interest" description="Disordered" evidence="2">
    <location>
        <begin position="826"/>
        <end position="867"/>
    </location>
</feature>
<dbReference type="PANTHER" id="PTHR10559">
    <property type="entry name" value="TRANSCOBALAMIN-1/GASTRIC INTRINSIC FACTOR"/>
    <property type="match status" value="1"/>
</dbReference>
<evidence type="ECO:0000256" key="3">
    <source>
        <dbReference type="SAM" id="Phobius"/>
    </source>
</evidence>
<feature type="domain" description="Prenyltransferase alpha-alpha toroid" evidence="5">
    <location>
        <begin position="663"/>
        <end position="793"/>
    </location>
</feature>
<dbReference type="Gene3D" id="1.50.10.20">
    <property type="match status" value="2"/>
</dbReference>
<keyword evidence="3" id="KW-0812">Transmembrane</keyword>
<keyword evidence="7" id="KW-1185">Reference proteome</keyword>
<dbReference type="InterPro" id="IPR051588">
    <property type="entry name" value="Cobalamin_Transport"/>
</dbReference>
<dbReference type="Proteomes" id="UP001614394">
    <property type="component" value="Unassembled WGS sequence"/>
</dbReference>
<dbReference type="CDD" id="cd00688">
    <property type="entry name" value="ISOPREN_C2_like"/>
    <property type="match status" value="2"/>
</dbReference>
<feature type="compositionally biased region" description="Low complexity" evidence="2">
    <location>
        <begin position="188"/>
        <end position="205"/>
    </location>
</feature>
<feature type="region of interest" description="Disordered" evidence="2">
    <location>
        <begin position="496"/>
        <end position="517"/>
    </location>
</feature>
<dbReference type="RefSeq" id="WP_399646012.1">
    <property type="nucleotide sequence ID" value="NZ_JBITYG010000002.1"/>
</dbReference>
<reference evidence="6 7" key="1">
    <citation type="submission" date="2024-10" db="EMBL/GenBank/DDBJ databases">
        <title>The Natural Products Discovery Center: Release of the First 8490 Sequenced Strains for Exploring Actinobacteria Biosynthetic Diversity.</title>
        <authorList>
            <person name="Kalkreuter E."/>
            <person name="Kautsar S.A."/>
            <person name="Yang D."/>
            <person name="Bader C.D."/>
            <person name="Teijaro C.N."/>
            <person name="Fluegel L."/>
            <person name="Davis C.M."/>
            <person name="Simpson J.R."/>
            <person name="Lauterbach L."/>
            <person name="Steele A.D."/>
            <person name="Gui C."/>
            <person name="Meng S."/>
            <person name="Li G."/>
            <person name="Viehrig K."/>
            <person name="Ye F."/>
            <person name="Su P."/>
            <person name="Kiefer A.F."/>
            <person name="Nichols A."/>
            <person name="Cepeda A.J."/>
            <person name="Yan W."/>
            <person name="Fan B."/>
            <person name="Jiang Y."/>
            <person name="Adhikari A."/>
            <person name="Zheng C.-J."/>
            <person name="Schuster L."/>
            <person name="Cowan T.M."/>
            <person name="Smanski M.J."/>
            <person name="Chevrette M.G."/>
            <person name="De Carvalho L.P.S."/>
            <person name="Shen B."/>
        </authorList>
    </citation>
    <scope>NUCLEOTIDE SEQUENCE [LARGE SCALE GENOMIC DNA]</scope>
    <source>
        <strain evidence="6 7">NPDC053399</strain>
    </source>
</reference>
<gene>
    <name evidence="6" type="ORF">ACIGXA_08820</name>
</gene>
<sequence length="905" mass="90230">MSLIVSAFLVLATAGVTLVSSGSPASADPVGDCTATSGAIVAVDFGHWGGSVVRGCDAHPTTGMNLLHNAGFSTTGTVHDGPGFICRIGTDGFHGGDQYPTAAEEGCRTTPLPSAYWSYWIAPLGQDTWTYSPLGALGDVPKDGEVEAWVFGATDVGGTSGQPAFTPDSVRAKNPGGGTPTTTPPTTTPTTSPSGSNPPAAEGAAAGAQWLVKHLTDGDHVHNEAAGEIDYARTVDTAIALAAAGGQDPVLTRIVAFLSAHVTEYAYADGPAVPPRPGAIANLALIAEITGADPKAFGGHNLLTALTDNVCTAAGSLGNCSAAGDFYGAYSPSTDALAVLALARGGVTPPAVSVARVEQMQCTNGGFAGSMILPGERCDSEPGTTGSVIVALARASGADAPSVTKAGAYLLDAQQADGSWIPYEGAPGAETISTAFDTQALTVLGKKDRATAAQNWISGRHTADGGFSTDATATEADLFATTQAVIALSGANLGTLHHDPAATSPPTTPPTTAPPGTSPDLVKGVAYLVAPAQLIDGHYYEAFAGSGFADFGLTIDSAYALAAAGGNDAALAKVVDFIDRQGKDGSGRTVNDWTGIGTAYAGGGSIGKEALLAEATGRDPRKFGGHDLIAALDQAVCAKASGGTDRSCAAAGNYTYATSVFSQSLGIIAQLRAGDKENAATPITYLESLQSAKGAWPSLIPATGDSDVDSTAMAVMALSMVPGDAAANAVAKGIAWIATQQKADGGFPGAAGDSTNSAALAIQALRLGKDSYNTPAADALAFLSQRQNEDGGFDVAAEGQKGSDLRASTQAVGGATGISFGNLLRDLPATSSTPSTSTPATVGTGGNGGADAGGSGDQPSGQGGLASTGLDAQRLTLLTLMLLLTGGGAVVVARRRRSSAEGSHR</sequence>
<dbReference type="InterPro" id="IPR001330">
    <property type="entry name" value="Prenyltrans"/>
</dbReference>
<keyword evidence="3" id="KW-0472">Membrane</keyword>
<feature type="signal peptide" evidence="4">
    <location>
        <begin position="1"/>
        <end position="27"/>
    </location>
</feature>
<proteinExistence type="predicted"/>
<feature type="transmembrane region" description="Helical" evidence="3">
    <location>
        <begin position="875"/>
        <end position="893"/>
    </location>
</feature>
<dbReference type="SUPFAM" id="SSF48239">
    <property type="entry name" value="Terpenoid cyclases/Protein prenyltransferases"/>
    <property type="match status" value="2"/>
</dbReference>
<keyword evidence="3" id="KW-1133">Transmembrane helix</keyword>
<name>A0ABW8C402_9ACTN</name>
<keyword evidence="1" id="KW-0677">Repeat</keyword>
<feature type="domain" description="Prenyltransferase alpha-alpha toroid" evidence="5">
    <location>
        <begin position="354"/>
        <end position="489"/>
    </location>
</feature>
<feature type="compositionally biased region" description="Low complexity" evidence="2">
    <location>
        <begin position="828"/>
        <end position="841"/>
    </location>
</feature>
<evidence type="ECO:0000313" key="7">
    <source>
        <dbReference type="Proteomes" id="UP001614394"/>
    </source>
</evidence>
<feature type="region of interest" description="Disordered" evidence="2">
    <location>
        <begin position="156"/>
        <end position="205"/>
    </location>
</feature>
<dbReference type="Pfam" id="PF00432">
    <property type="entry name" value="Prenyltrans"/>
    <property type="match status" value="2"/>
</dbReference>
<dbReference type="EMBL" id="JBITYG010000002">
    <property type="protein sequence ID" value="MFI9100617.1"/>
    <property type="molecule type" value="Genomic_DNA"/>
</dbReference>